<dbReference type="OrthoDB" id="16273at10239"/>
<sequence length="71" mass="7984">MNRPIKPQASATVDDTIAYLNSFDMFKTVHRATVEHATGRYPHIAVCPCGWRSRGCLRDHTAQIMADDHNS</sequence>
<gene>
    <name evidence="1" type="primary">161</name>
    <name evidence="1" type="ORF">PBI_GAIA_161</name>
</gene>
<dbReference type="Proteomes" id="UP000027491">
    <property type="component" value="Segment"/>
</dbReference>
<dbReference type="KEGG" id="vg:23679667"/>
<accession>A0A068F1Z8</accession>
<name>A0A068F1Z8_9CAUD</name>
<reference evidence="1 2" key="1">
    <citation type="submission" date="2014-03" db="EMBL/GenBank/DDBJ databases">
        <authorList>
            <person name="Yoder B.A."/>
            <person name="Colicchio M.A."/>
            <person name="Schafer C.E."/>
            <person name="Abrahim M.R."/>
            <person name="Adkins N.L."/>
            <person name="Burke K.A."/>
            <person name="Churilla B.M."/>
            <person name="Cohen K.L."/>
            <person name="Fasoranti T.O."/>
            <person name="Genkil J.S."/>
            <person name="Kramer Z.J."/>
            <person name="Prout A.K."/>
            <person name="Schwarz A.G."/>
            <person name="Tish M."/>
            <person name="Vispute N."/>
            <person name="Wilkes K.E."/>
            <person name="Williams C.R."/>
            <person name="Xiao X."/>
            <person name="Yu V.J."/>
            <person name="Lapin J.S."/>
            <person name="Ott C.T."/>
            <person name="Walburn T.D."/>
            <person name="Bradley K.W."/>
            <person name="Clarke D.Q."/>
            <person name="Lewis M.F."/>
            <person name="Barker L.P."/>
            <person name="Bailey C."/>
            <person name="Asai D.J."/>
            <person name="Bowman C.A."/>
            <person name="Russell D.A."/>
            <person name="Pope W.H."/>
            <person name="Jacobs-Sera D."/>
            <person name="Hendrix R.W."/>
            <person name="Hatfull G.F."/>
        </authorList>
    </citation>
    <scope>NUCLEOTIDE SEQUENCE [LARGE SCALE GENOMIC DNA]</scope>
</reference>
<dbReference type="RefSeq" id="YP_009124900.1">
    <property type="nucleotide sequence ID" value="NC_026590.1"/>
</dbReference>
<dbReference type="EMBL" id="KJ567043">
    <property type="protein sequence ID" value="AID58977.1"/>
    <property type="molecule type" value="Genomic_DNA"/>
</dbReference>
<keyword evidence="2" id="KW-1185">Reference proteome</keyword>
<organism evidence="1 2">
    <name type="scientific">Mycobacterium phage Gaia</name>
    <dbReference type="NCBI Taxonomy" id="1486472"/>
    <lineage>
        <taxon>Viruses</taxon>
        <taxon>Duplodnaviria</taxon>
        <taxon>Heunggongvirae</taxon>
        <taxon>Uroviricota</taxon>
        <taxon>Caudoviricetes</taxon>
        <taxon>Gaiavirus</taxon>
        <taxon>Gaiavirus gaia</taxon>
    </lineage>
</organism>
<dbReference type="GeneID" id="23679667"/>
<protein>
    <submittedName>
        <fullName evidence="1">Uncharacterized protein</fullName>
    </submittedName>
</protein>
<proteinExistence type="predicted"/>
<evidence type="ECO:0000313" key="2">
    <source>
        <dbReference type="Proteomes" id="UP000027491"/>
    </source>
</evidence>
<evidence type="ECO:0000313" key="1">
    <source>
        <dbReference type="EMBL" id="AID58977.1"/>
    </source>
</evidence>